<dbReference type="InterPro" id="IPR017927">
    <property type="entry name" value="FAD-bd_FR_type"/>
</dbReference>
<sequence>MREANVQRGAAHTIRLQGSDEGFRCIAGDTVLASALRSGVAFPYECNSGGCGSCQFELVEGDVDDAWPQAPGISDRQRGRGRRLACQTVPTGDCTIKVRLSADAVPVCPAILTAIFEDVRQLTPDMSEFTFRSQGAARFLPGQFAMLRLPGVDGARAYSMSNLANEERLWRFIIKRVPGGQGTEALFDGLAAGTAIEIDGPFGNSYLRTDTERPIVCIAGGSGLSPVMSILRGLGADSRFDGRRVMFFYGGRGPTDMCVAEMLGAEPALRDRVELHLAISDDEASGAAEWAGHRGFIHDLVRESLGEGFAQYEYYFCGPPPMTDAVHRMLMLEAKVPASQLHFDRFY</sequence>
<feature type="domain" description="2Fe-2S ferredoxin-type" evidence="1">
    <location>
        <begin position="12"/>
        <end position="102"/>
    </location>
</feature>
<dbReference type="AlphaFoldDB" id="A0A0B1ZUV1"/>
<dbReference type="SUPFAM" id="SSF52343">
    <property type="entry name" value="Ferredoxin reductase-like, C-terminal NADP-linked domain"/>
    <property type="match status" value="1"/>
</dbReference>
<dbReference type="CDD" id="cd06190">
    <property type="entry name" value="T4MO_e_transfer_like"/>
    <property type="match status" value="1"/>
</dbReference>
<organism evidence="3 4">
    <name type="scientific">Novosphingobium malaysiense</name>
    <dbReference type="NCBI Taxonomy" id="1348853"/>
    <lineage>
        <taxon>Bacteria</taxon>
        <taxon>Pseudomonadati</taxon>
        <taxon>Pseudomonadota</taxon>
        <taxon>Alphaproteobacteria</taxon>
        <taxon>Sphingomonadales</taxon>
        <taxon>Sphingomonadaceae</taxon>
        <taxon>Novosphingobium</taxon>
    </lineage>
</organism>
<feature type="domain" description="FAD-binding FR-type" evidence="2">
    <location>
        <begin position="109"/>
        <end position="208"/>
    </location>
</feature>
<dbReference type="PANTHER" id="PTHR47354:SF5">
    <property type="entry name" value="PROTEIN RFBI"/>
    <property type="match status" value="1"/>
</dbReference>
<dbReference type="InterPro" id="IPR039261">
    <property type="entry name" value="FNR_nucleotide-bd"/>
</dbReference>
<dbReference type="InterPro" id="IPR001041">
    <property type="entry name" value="2Fe-2S_ferredoxin-type"/>
</dbReference>
<dbReference type="STRING" id="1348853.LK12_00690"/>
<dbReference type="Gene3D" id="2.40.30.10">
    <property type="entry name" value="Translation factors"/>
    <property type="match status" value="1"/>
</dbReference>
<dbReference type="InterPro" id="IPR017938">
    <property type="entry name" value="Riboflavin_synthase-like_b-brl"/>
</dbReference>
<dbReference type="PROSITE" id="PS00197">
    <property type="entry name" value="2FE2S_FER_1"/>
    <property type="match status" value="1"/>
</dbReference>
<protein>
    <recommendedName>
        <fullName evidence="5">Oxidoreductase</fullName>
    </recommendedName>
</protein>
<proteinExistence type="predicted"/>
<evidence type="ECO:0000313" key="4">
    <source>
        <dbReference type="Proteomes" id="UP000031057"/>
    </source>
</evidence>
<name>A0A0B1ZUV1_9SPHN</name>
<dbReference type="Gene3D" id="3.40.50.80">
    <property type="entry name" value="Nucleotide-binding domain of ferredoxin-NADP reductase (FNR) module"/>
    <property type="match status" value="1"/>
</dbReference>
<dbReference type="GO" id="GO:0051537">
    <property type="term" value="F:2 iron, 2 sulfur cluster binding"/>
    <property type="evidence" value="ECO:0007669"/>
    <property type="project" value="InterPro"/>
</dbReference>
<dbReference type="InterPro" id="IPR008333">
    <property type="entry name" value="Cbr1-like_FAD-bd_dom"/>
</dbReference>
<evidence type="ECO:0008006" key="5">
    <source>
        <dbReference type="Google" id="ProtNLM"/>
    </source>
</evidence>
<dbReference type="PRINTS" id="PR00410">
    <property type="entry name" value="PHEHYDRXLASE"/>
</dbReference>
<dbReference type="Pfam" id="PF00970">
    <property type="entry name" value="FAD_binding_6"/>
    <property type="match status" value="1"/>
</dbReference>
<dbReference type="PROSITE" id="PS51085">
    <property type="entry name" value="2FE2S_FER_2"/>
    <property type="match status" value="1"/>
</dbReference>
<dbReference type="PROSITE" id="PS51384">
    <property type="entry name" value="FAD_FR"/>
    <property type="match status" value="1"/>
</dbReference>
<dbReference type="InterPro" id="IPR012675">
    <property type="entry name" value="Beta-grasp_dom_sf"/>
</dbReference>
<comment type="caution">
    <text evidence="3">The sequence shown here is derived from an EMBL/GenBank/DDBJ whole genome shotgun (WGS) entry which is preliminary data.</text>
</comment>
<dbReference type="SUPFAM" id="SSF54292">
    <property type="entry name" value="2Fe-2S ferredoxin-like"/>
    <property type="match status" value="1"/>
</dbReference>
<dbReference type="SUPFAM" id="SSF63380">
    <property type="entry name" value="Riboflavin synthase domain-like"/>
    <property type="match status" value="1"/>
</dbReference>
<dbReference type="EMBL" id="JTDI01000001">
    <property type="protein sequence ID" value="KHK92943.1"/>
    <property type="molecule type" value="Genomic_DNA"/>
</dbReference>
<dbReference type="InterPro" id="IPR001433">
    <property type="entry name" value="OxRdtase_FAD/NAD-bd"/>
</dbReference>
<reference evidence="3 4" key="1">
    <citation type="submission" date="2014-10" db="EMBL/GenBank/DDBJ databases">
        <title>Genome sequence of Novosphingobium malaysiense MUSC 273(T).</title>
        <authorList>
            <person name="Lee L.-H."/>
        </authorList>
    </citation>
    <scope>NUCLEOTIDE SEQUENCE [LARGE SCALE GENOMIC DNA]</scope>
    <source>
        <strain evidence="3 4">MUSC 273</strain>
    </source>
</reference>
<dbReference type="OrthoDB" id="9786134at2"/>
<evidence type="ECO:0000259" key="2">
    <source>
        <dbReference type="PROSITE" id="PS51384"/>
    </source>
</evidence>
<dbReference type="Pfam" id="PF00111">
    <property type="entry name" value="Fer2"/>
    <property type="match status" value="1"/>
</dbReference>
<evidence type="ECO:0000313" key="3">
    <source>
        <dbReference type="EMBL" id="KHK92943.1"/>
    </source>
</evidence>
<dbReference type="InterPro" id="IPR006058">
    <property type="entry name" value="2Fe2S_fd_BS"/>
</dbReference>
<gene>
    <name evidence="3" type="ORF">LK12_00690</name>
</gene>
<dbReference type="GO" id="GO:0016491">
    <property type="term" value="F:oxidoreductase activity"/>
    <property type="evidence" value="ECO:0007669"/>
    <property type="project" value="InterPro"/>
</dbReference>
<keyword evidence="4" id="KW-1185">Reference proteome</keyword>
<evidence type="ECO:0000259" key="1">
    <source>
        <dbReference type="PROSITE" id="PS51085"/>
    </source>
</evidence>
<dbReference type="InterPro" id="IPR050415">
    <property type="entry name" value="MRET"/>
</dbReference>
<dbReference type="InterPro" id="IPR036010">
    <property type="entry name" value="2Fe-2S_ferredoxin-like_sf"/>
</dbReference>
<dbReference type="Proteomes" id="UP000031057">
    <property type="component" value="Unassembled WGS sequence"/>
</dbReference>
<accession>A0A0B1ZUV1</accession>
<dbReference type="RefSeq" id="WP_039278143.1">
    <property type="nucleotide sequence ID" value="NZ_JTDI01000001.1"/>
</dbReference>
<dbReference type="Pfam" id="PF00175">
    <property type="entry name" value="NAD_binding_1"/>
    <property type="match status" value="1"/>
</dbReference>
<dbReference type="CDD" id="cd00207">
    <property type="entry name" value="fer2"/>
    <property type="match status" value="1"/>
</dbReference>
<dbReference type="PANTHER" id="PTHR47354">
    <property type="entry name" value="NADH OXIDOREDUCTASE HCR"/>
    <property type="match status" value="1"/>
</dbReference>
<dbReference type="Gene3D" id="3.10.20.30">
    <property type="match status" value="1"/>
</dbReference>